<keyword evidence="1 2" id="KW-0238">DNA-binding</keyword>
<dbReference type="PANTHER" id="PTHR43479:SF11">
    <property type="entry name" value="ACREF_ENVCD OPERON REPRESSOR-RELATED"/>
    <property type="match status" value="1"/>
</dbReference>
<organism evidence="4 5">
    <name type="scientific">Cohnella lupini</name>
    <dbReference type="NCBI Taxonomy" id="1294267"/>
    <lineage>
        <taxon>Bacteria</taxon>
        <taxon>Bacillati</taxon>
        <taxon>Bacillota</taxon>
        <taxon>Bacilli</taxon>
        <taxon>Bacillales</taxon>
        <taxon>Paenibacillaceae</taxon>
        <taxon>Cohnella</taxon>
    </lineage>
</organism>
<accession>A0A3D9ISA7</accession>
<gene>
    <name evidence="4" type="ORF">DFP95_10259</name>
</gene>
<reference evidence="4 5" key="1">
    <citation type="submission" date="2018-07" db="EMBL/GenBank/DDBJ databases">
        <title>Genomic Encyclopedia of Type Strains, Phase III (KMG-III): the genomes of soil and plant-associated and newly described type strains.</title>
        <authorList>
            <person name="Whitman W."/>
        </authorList>
    </citation>
    <scope>NUCLEOTIDE SEQUENCE [LARGE SCALE GENOMIC DNA]</scope>
    <source>
        <strain evidence="4 5">CECT 8236</strain>
    </source>
</reference>
<dbReference type="Pfam" id="PF00440">
    <property type="entry name" value="TetR_N"/>
    <property type="match status" value="1"/>
</dbReference>
<dbReference type="InterPro" id="IPR001647">
    <property type="entry name" value="HTH_TetR"/>
</dbReference>
<evidence type="ECO:0000313" key="5">
    <source>
        <dbReference type="Proteomes" id="UP000256869"/>
    </source>
</evidence>
<evidence type="ECO:0000256" key="1">
    <source>
        <dbReference type="ARBA" id="ARBA00023125"/>
    </source>
</evidence>
<dbReference type="SUPFAM" id="SSF46689">
    <property type="entry name" value="Homeodomain-like"/>
    <property type="match status" value="1"/>
</dbReference>
<dbReference type="EMBL" id="QRDY01000002">
    <property type="protein sequence ID" value="RED64642.1"/>
    <property type="molecule type" value="Genomic_DNA"/>
</dbReference>
<feature type="DNA-binding region" description="H-T-H motif" evidence="2">
    <location>
        <begin position="35"/>
        <end position="54"/>
    </location>
</feature>
<dbReference type="InterPro" id="IPR050624">
    <property type="entry name" value="HTH-type_Tx_Regulator"/>
</dbReference>
<dbReference type="Gene3D" id="1.10.357.10">
    <property type="entry name" value="Tetracycline Repressor, domain 2"/>
    <property type="match status" value="1"/>
</dbReference>
<keyword evidence="5" id="KW-1185">Reference proteome</keyword>
<dbReference type="OrthoDB" id="1679733at2"/>
<name>A0A3D9ISA7_9BACL</name>
<dbReference type="InterPro" id="IPR009057">
    <property type="entry name" value="Homeodomain-like_sf"/>
</dbReference>
<sequence length="200" mass="22901">MSTIRRERKDSLEHRQLILQTAHALFSEHGVKPVSMHQIAKTAGIGQGTLYRRYAHKGDLCLDMLHEFGHQLIQQLTGYLEENKESSAANLFGGLLDRWIDAIEEKADLIIAMESKMNCEDDRGSFFRSPMYLFFRDKISELIAQMSVDSNPTIPINADLAAHAIICSMAPVGYFHFKEEKGFTKEEMKQSYCRIYQFSC</sequence>
<comment type="caution">
    <text evidence="4">The sequence shown here is derived from an EMBL/GenBank/DDBJ whole genome shotgun (WGS) entry which is preliminary data.</text>
</comment>
<dbReference type="Proteomes" id="UP000256869">
    <property type="component" value="Unassembled WGS sequence"/>
</dbReference>
<proteinExistence type="predicted"/>
<dbReference type="PRINTS" id="PR00455">
    <property type="entry name" value="HTHTETR"/>
</dbReference>
<dbReference type="PANTHER" id="PTHR43479">
    <property type="entry name" value="ACREF/ENVCD OPERON REPRESSOR-RELATED"/>
    <property type="match status" value="1"/>
</dbReference>
<evidence type="ECO:0000256" key="2">
    <source>
        <dbReference type="PROSITE-ProRule" id="PRU00335"/>
    </source>
</evidence>
<dbReference type="GO" id="GO:0003677">
    <property type="term" value="F:DNA binding"/>
    <property type="evidence" value="ECO:0007669"/>
    <property type="project" value="UniProtKB-UniRule"/>
</dbReference>
<evidence type="ECO:0000313" key="4">
    <source>
        <dbReference type="EMBL" id="RED64642.1"/>
    </source>
</evidence>
<feature type="domain" description="HTH tetR-type" evidence="3">
    <location>
        <begin position="12"/>
        <end position="72"/>
    </location>
</feature>
<dbReference type="PROSITE" id="PS50977">
    <property type="entry name" value="HTH_TETR_2"/>
    <property type="match status" value="1"/>
</dbReference>
<evidence type="ECO:0000259" key="3">
    <source>
        <dbReference type="PROSITE" id="PS50977"/>
    </source>
</evidence>
<protein>
    <submittedName>
        <fullName evidence="4">TetR family transcriptional regulator</fullName>
    </submittedName>
</protein>
<dbReference type="AlphaFoldDB" id="A0A3D9ISA7"/>
<dbReference type="RefSeq" id="WP_115991423.1">
    <property type="nucleotide sequence ID" value="NZ_QRDY01000002.1"/>
</dbReference>